<evidence type="ECO:0000256" key="1">
    <source>
        <dbReference type="SAM" id="Phobius"/>
    </source>
</evidence>
<organism evidence="2">
    <name type="scientific">viral metagenome</name>
    <dbReference type="NCBI Taxonomy" id="1070528"/>
    <lineage>
        <taxon>unclassified sequences</taxon>
        <taxon>metagenomes</taxon>
        <taxon>organismal metagenomes</taxon>
    </lineage>
</organism>
<feature type="transmembrane region" description="Helical" evidence="1">
    <location>
        <begin position="174"/>
        <end position="194"/>
    </location>
</feature>
<keyword evidence="1" id="KW-1133">Transmembrane helix</keyword>
<keyword evidence="1" id="KW-0472">Membrane</keyword>
<dbReference type="EMBL" id="MN740961">
    <property type="protein sequence ID" value="QHU19980.1"/>
    <property type="molecule type" value="Genomic_DNA"/>
</dbReference>
<name>A0A6C0KTC1_9ZZZZ</name>
<accession>A0A6C0KTC1</accession>
<reference evidence="2" key="1">
    <citation type="journal article" date="2020" name="Nature">
        <title>Giant virus diversity and host interactions through global metagenomics.</title>
        <authorList>
            <person name="Schulz F."/>
            <person name="Roux S."/>
            <person name="Paez-Espino D."/>
            <person name="Jungbluth S."/>
            <person name="Walsh D.A."/>
            <person name="Denef V.J."/>
            <person name="McMahon K.D."/>
            <person name="Konstantinidis K.T."/>
            <person name="Eloe-Fadrosh E.A."/>
            <person name="Kyrpides N.C."/>
            <person name="Woyke T."/>
        </authorList>
    </citation>
    <scope>NUCLEOTIDE SEQUENCE</scope>
    <source>
        <strain evidence="2">GVMAG-S-3300013014-136</strain>
    </source>
</reference>
<keyword evidence="1" id="KW-0812">Transmembrane</keyword>
<protein>
    <submittedName>
        <fullName evidence="2">Uncharacterized protein</fullName>
    </submittedName>
</protein>
<proteinExistence type="predicted"/>
<dbReference type="AlphaFoldDB" id="A0A6C0KTC1"/>
<sequence length="195" mass="22645">MSVKKILENIAKINPKQNLQYFSIEEPSPLLYNKEYKELADRFDDDFLSQIDLKKVANFLSDYNEYVFFKLGYQIVIYNMPHVSKLKYEDNEDVITSEHIFDTIKEIDDSVKIVAHSPPDIYLVVCDQDKRVAELLNGKLVGTNILCVKRLEETAQKFQVLDYKVNEEEDICTTALVVAFFISMASLFALQYLFS</sequence>
<evidence type="ECO:0000313" key="2">
    <source>
        <dbReference type="EMBL" id="QHU19980.1"/>
    </source>
</evidence>